<dbReference type="GO" id="GO:0005737">
    <property type="term" value="C:cytoplasm"/>
    <property type="evidence" value="ECO:0007669"/>
    <property type="project" value="TreeGrafter"/>
</dbReference>
<protein>
    <submittedName>
        <fullName evidence="4">Leucine-rich repeat-containing protein 43-like isoform X1</fullName>
    </submittedName>
</protein>
<name>A0AAD8BM60_BIOPF</name>
<dbReference type="InterPro" id="IPR025875">
    <property type="entry name" value="Leu-rich_rpt_4"/>
</dbReference>
<feature type="compositionally biased region" description="Basic and acidic residues" evidence="3">
    <location>
        <begin position="590"/>
        <end position="618"/>
    </location>
</feature>
<gene>
    <name evidence="4" type="ORF">Bpfe_013285</name>
</gene>
<dbReference type="InterPro" id="IPR001611">
    <property type="entry name" value="Leu-rich_rpt"/>
</dbReference>
<dbReference type="AlphaFoldDB" id="A0AAD8BM60"/>
<feature type="region of interest" description="Disordered" evidence="3">
    <location>
        <begin position="495"/>
        <end position="537"/>
    </location>
</feature>
<dbReference type="InterPro" id="IPR032675">
    <property type="entry name" value="LRR_dom_sf"/>
</dbReference>
<dbReference type="PANTHER" id="PTHR15454">
    <property type="entry name" value="NISCHARIN RELATED"/>
    <property type="match status" value="1"/>
</dbReference>
<feature type="region of interest" description="Disordered" evidence="3">
    <location>
        <begin position="590"/>
        <end position="630"/>
    </location>
</feature>
<dbReference type="SMART" id="SM00369">
    <property type="entry name" value="LRR_TYP"/>
    <property type="match status" value="2"/>
</dbReference>
<keyword evidence="1" id="KW-0433">Leucine-rich repeat</keyword>
<evidence type="ECO:0000256" key="3">
    <source>
        <dbReference type="SAM" id="MobiDB-lite"/>
    </source>
</evidence>
<evidence type="ECO:0000256" key="1">
    <source>
        <dbReference type="ARBA" id="ARBA00022614"/>
    </source>
</evidence>
<feature type="compositionally biased region" description="Basic and acidic residues" evidence="3">
    <location>
        <begin position="496"/>
        <end position="537"/>
    </location>
</feature>
<keyword evidence="5" id="KW-1185">Reference proteome</keyword>
<comment type="caution">
    <text evidence="4">The sequence shown here is derived from an EMBL/GenBank/DDBJ whole genome shotgun (WGS) entry which is preliminary data.</text>
</comment>
<dbReference type="Pfam" id="PF12799">
    <property type="entry name" value="LRR_4"/>
    <property type="match status" value="1"/>
</dbReference>
<reference evidence="4" key="1">
    <citation type="journal article" date="2023" name="PLoS Negl. Trop. Dis.">
        <title>A genome sequence for Biomphalaria pfeifferi, the major vector snail for the human-infecting parasite Schistosoma mansoni.</title>
        <authorList>
            <person name="Bu L."/>
            <person name="Lu L."/>
            <person name="Laidemitt M.R."/>
            <person name="Zhang S.M."/>
            <person name="Mutuku M."/>
            <person name="Mkoji G."/>
            <person name="Steinauer M."/>
            <person name="Loker E.S."/>
        </authorList>
    </citation>
    <scope>NUCLEOTIDE SEQUENCE</scope>
    <source>
        <strain evidence="4">KasaAsao</strain>
    </source>
</reference>
<dbReference type="EMBL" id="JASAOG010000056">
    <property type="protein sequence ID" value="KAK0057192.1"/>
    <property type="molecule type" value="Genomic_DNA"/>
</dbReference>
<sequence>MIESQSAESQIIFLPVTAFEAIERQIKSLCLKDFPCGEGSWREERIIKKLPTKNLGKSKNPKLVKKKDPYIVDSADKESVEVLQELIRSELSPWHLESSWSGEVEKLRRVAVQTPWILKEETVFSYLKTVKIYDQGVVTVDKNLLKLKNLEELILSANSISSISSENLPKSLKKLELHANQISDISGLCISSPPLEHLGLGRNILTSIDQYITGACWPYLVSLDISHNDLCDLVKVISVLETLTKLRHLVMNGNPLSLIPAYRGFTIDSLKHLMVFDDIHLSVDEKLSFNKLARAKDTIIQEAQIYIEIPSIKGIPCPDEIKFKDTQPEYPVVDRKYFLQFMFIEEKVKTTSVIILEAAEQLKLMVTKSQETDGVQELTAEGLTSDKQNEGLLENKQSEYYAEQIELMPIGDEANKEEIHQIVSLSCCSLFCEATPEFHLRLVPIKTNTFSWAPEQSLNIAVDIKRQNLLPLRDFFKHGMDFCLMEQLVVSYPTGHEAKEDKGGKGKDKSKSAKKEKTPEKNKSAQKKEPKKKKDDVDLLKSKPVLATIASFHLPLENFLDGEYVCKNVFTAEELPAPLPAVPVEQDKINAKAKEKRKDSASPSDKNKNAKKTPTKEDKKKKHSNEEPIDFGSERLELEVFVKLEHWMSTKDAYSVEKTQRVTQDSQVYHLI</sequence>
<organism evidence="4 5">
    <name type="scientific">Biomphalaria pfeifferi</name>
    <name type="common">Bloodfluke planorb</name>
    <name type="synonym">Freshwater snail</name>
    <dbReference type="NCBI Taxonomy" id="112525"/>
    <lineage>
        <taxon>Eukaryota</taxon>
        <taxon>Metazoa</taxon>
        <taxon>Spiralia</taxon>
        <taxon>Lophotrochozoa</taxon>
        <taxon>Mollusca</taxon>
        <taxon>Gastropoda</taxon>
        <taxon>Heterobranchia</taxon>
        <taxon>Euthyneura</taxon>
        <taxon>Panpulmonata</taxon>
        <taxon>Hygrophila</taxon>
        <taxon>Lymnaeoidea</taxon>
        <taxon>Planorbidae</taxon>
        <taxon>Biomphalaria</taxon>
    </lineage>
</organism>
<dbReference type="PANTHER" id="PTHR15454:SF19">
    <property type="entry name" value="LEUCINE-RICH REPEAT-CONTAINING PROTEIN 51"/>
    <property type="match status" value="1"/>
</dbReference>
<dbReference type="SUPFAM" id="SSF52075">
    <property type="entry name" value="Outer arm dynein light chain 1"/>
    <property type="match status" value="1"/>
</dbReference>
<keyword evidence="2" id="KW-0677">Repeat</keyword>
<evidence type="ECO:0000256" key="2">
    <source>
        <dbReference type="ARBA" id="ARBA00022737"/>
    </source>
</evidence>
<proteinExistence type="predicted"/>
<evidence type="ECO:0000313" key="4">
    <source>
        <dbReference type="EMBL" id="KAK0057192.1"/>
    </source>
</evidence>
<evidence type="ECO:0000313" key="5">
    <source>
        <dbReference type="Proteomes" id="UP001233172"/>
    </source>
</evidence>
<reference evidence="4" key="2">
    <citation type="submission" date="2023-04" db="EMBL/GenBank/DDBJ databases">
        <authorList>
            <person name="Bu L."/>
            <person name="Lu L."/>
            <person name="Laidemitt M.R."/>
            <person name="Zhang S.M."/>
            <person name="Mutuku M."/>
            <person name="Mkoji G."/>
            <person name="Steinauer M."/>
            <person name="Loker E.S."/>
        </authorList>
    </citation>
    <scope>NUCLEOTIDE SEQUENCE</scope>
    <source>
        <strain evidence="4">KasaAsao</strain>
        <tissue evidence="4">Whole Snail</tissue>
    </source>
</reference>
<accession>A0AAD8BM60</accession>
<dbReference type="Gene3D" id="3.80.10.10">
    <property type="entry name" value="Ribonuclease Inhibitor"/>
    <property type="match status" value="2"/>
</dbReference>
<dbReference type="InterPro" id="IPR003591">
    <property type="entry name" value="Leu-rich_rpt_typical-subtyp"/>
</dbReference>
<dbReference type="Proteomes" id="UP001233172">
    <property type="component" value="Unassembled WGS sequence"/>
</dbReference>
<dbReference type="PROSITE" id="PS51450">
    <property type="entry name" value="LRR"/>
    <property type="match status" value="2"/>
</dbReference>